<comment type="caution">
    <text evidence="1">The sequence shown here is derived from an EMBL/GenBank/DDBJ whole genome shotgun (WGS) entry which is preliminary data.</text>
</comment>
<dbReference type="Gene3D" id="3.30.160.60">
    <property type="entry name" value="Classic Zinc Finger"/>
    <property type="match status" value="1"/>
</dbReference>
<reference evidence="1 2" key="1">
    <citation type="submission" date="2016-06" db="EMBL/GenBank/DDBJ databases">
        <title>The Draft Genome Sequence and Annotation of the Desert Woodrat Neotoma lepida.</title>
        <authorList>
            <person name="Campbell M."/>
            <person name="Oakeson K.F."/>
            <person name="Yandell M."/>
            <person name="Halpert J.R."/>
            <person name="Dearing D."/>
        </authorList>
    </citation>
    <scope>NUCLEOTIDE SEQUENCE [LARGE SCALE GENOMIC DNA]</scope>
    <source>
        <strain evidence="1">417</strain>
        <tissue evidence="1">Liver</tissue>
    </source>
</reference>
<accession>A0A1A6GXB3</accession>
<proteinExistence type="predicted"/>
<evidence type="ECO:0008006" key="3">
    <source>
        <dbReference type="Google" id="ProtNLM"/>
    </source>
</evidence>
<name>A0A1A6GXB3_NEOLE</name>
<keyword evidence="2" id="KW-1185">Reference proteome</keyword>
<dbReference type="Proteomes" id="UP000092124">
    <property type="component" value="Unassembled WGS sequence"/>
</dbReference>
<evidence type="ECO:0000313" key="2">
    <source>
        <dbReference type="Proteomes" id="UP000092124"/>
    </source>
</evidence>
<organism evidence="1 2">
    <name type="scientific">Neotoma lepida</name>
    <name type="common">Desert woodrat</name>
    <dbReference type="NCBI Taxonomy" id="56216"/>
    <lineage>
        <taxon>Eukaryota</taxon>
        <taxon>Metazoa</taxon>
        <taxon>Chordata</taxon>
        <taxon>Craniata</taxon>
        <taxon>Vertebrata</taxon>
        <taxon>Euteleostomi</taxon>
        <taxon>Mammalia</taxon>
        <taxon>Eutheria</taxon>
        <taxon>Euarchontoglires</taxon>
        <taxon>Glires</taxon>
        <taxon>Rodentia</taxon>
        <taxon>Myomorpha</taxon>
        <taxon>Muroidea</taxon>
        <taxon>Cricetidae</taxon>
        <taxon>Neotominae</taxon>
        <taxon>Neotoma</taxon>
    </lineage>
</organism>
<feature type="non-terminal residue" evidence="1">
    <location>
        <position position="127"/>
    </location>
</feature>
<dbReference type="SUPFAM" id="SSF57667">
    <property type="entry name" value="beta-beta-alpha zinc fingers"/>
    <property type="match status" value="1"/>
</dbReference>
<sequence>MSLAKGFMTLLHVHFIEQVKLQKILITTDVVITEMPLLTHQIQYRHQSMHTGEEPYKSEDCEKYLNLCSSITQDQRLYPAKKEHRQEENDDYFSSTYRLTDHSHVLTCGAEQRALEISKGGDSCKGS</sequence>
<dbReference type="AlphaFoldDB" id="A0A1A6GXB3"/>
<gene>
    <name evidence="1" type="ORF">A6R68_01472</name>
</gene>
<dbReference type="InterPro" id="IPR036236">
    <property type="entry name" value="Znf_C2H2_sf"/>
</dbReference>
<protein>
    <recommendedName>
        <fullName evidence="3">KRAB domain-containing protein</fullName>
    </recommendedName>
</protein>
<dbReference type="EMBL" id="LZPO01066525">
    <property type="protein sequence ID" value="OBS69987.1"/>
    <property type="molecule type" value="Genomic_DNA"/>
</dbReference>
<evidence type="ECO:0000313" key="1">
    <source>
        <dbReference type="EMBL" id="OBS69987.1"/>
    </source>
</evidence>